<dbReference type="EMBL" id="JBHSCY010000001">
    <property type="protein sequence ID" value="MFC4267370.1"/>
    <property type="molecule type" value="Genomic_DNA"/>
</dbReference>
<protein>
    <submittedName>
        <fullName evidence="2">NTP transferase domain-containing protein</fullName>
    </submittedName>
</protein>
<proteinExistence type="predicted"/>
<organism evidence="2 3">
    <name type="scientific">Polaribacter marinivivus</name>
    <dbReference type="NCBI Taxonomy" id="1524260"/>
    <lineage>
        <taxon>Bacteria</taxon>
        <taxon>Pseudomonadati</taxon>
        <taxon>Bacteroidota</taxon>
        <taxon>Flavobacteriia</taxon>
        <taxon>Flavobacteriales</taxon>
        <taxon>Flavobacteriaceae</taxon>
    </lineage>
</organism>
<dbReference type="SUPFAM" id="SSF53448">
    <property type="entry name" value="Nucleotide-diphospho-sugar transferases"/>
    <property type="match status" value="1"/>
</dbReference>
<dbReference type="Pfam" id="PF12804">
    <property type="entry name" value="NTP_transf_3"/>
    <property type="match status" value="1"/>
</dbReference>
<sequence>MSKIAIVILAAGKSLRMGFAKQIIRINNEPLLKITLDKIESISEDTYCVLGANKDLILEEIHFNNTVVIDNLNYEKGLSSSISICIEFFEKKNLNYDGVLFVLGDQPAIETEYFLSIIKTFNEHKTKIIATNYDGKAGVPALFPKSFFKELKIIKGDKGAREILKNKPKSIIFESFKTNLVDIDTNKDLIDYNK</sequence>
<dbReference type="CDD" id="cd04182">
    <property type="entry name" value="GT_2_like_f"/>
    <property type="match status" value="1"/>
</dbReference>
<dbReference type="Proteomes" id="UP001595826">
    <property type="component" value="Unassembled WGS sequence"/>
</dbReference>
<feature type="domain" description="MobA-like NTP transferase" evidence="1">
    <location>
        <begin position="7"/>
        <end position="167"/>
    </location>
</feature>
<dbReference type="InterPro" id="IPR029044">
    <property type="entry name" value="Nucleotide-diphossugar_trans"/>
</dbReference>
<dbReference type="InterPro" id="IPR025877">
    <property type="entry name" value="MobA-like_NTP_Trfase"/>
</dbReference>
<gene>
    <name evidence="2" type="ORF">ACFOWD_00505</name>
</gene>
<evidence type="ECO:0000313" key="3">
    <source>
        <dbReference type="Proteomes" id="UP001595826"/>
    </source>
</evidence>
<dbReference type="GO" id="GO:0016740">
    <property type="term" value="F:transferase activity"/>
    <property type="evidence" value="ECO:0007669"/>
    <property type="project" value="UniProtKB-KW"/>
</dbReference>
<dbReference type="Gene3D" id="3.90.550.10">
    <property type="entry name" value="Spore Coat Polysaccharide Biosynthesis Protein SpsA, Chain A"/>
    <property type="match status" value="1"/>
</dbReference>
<reference evidence="3" key="1">
    <citation type="journal article" date="2019" name="Int. J. Syst. Evol. Microbiol.">
        <title>The Global Catalogue of Microorganisms (GCM) 10K type strain sequencing project: providing services to taxonomists for standard genome sequencing and annotation.</title>
        <authorList>
            <consortium name="The Broad Institute Genomics Platform"/>
            <consortium name="The Broad Institute Genome Sequencing Center for Infectious Disease"/>
            <person name="Wu L."/>
            <person name="Ma J."/>
        </authorList>
    </citation>
    <scope>NUCLEOTIDE SEQUENCE [LARGE SCALE GENOMIC DNA]</scope>
    <source>
        <strain evidence="3">CECT 8655</strain>
    </source>
</reference>
<dbReference type="PANTHER" id="PTHR43777">
    <property type="entry name" value="MOLYBDENUM COFACTOR CYTIDYLYLTRANSFERASE"/>
    <property type="match status" value="1"/>
</dbReference>
<evidence type="ECO:0000313" key="2">
    <source>
        <dbReference type="EMBL" id="MFC4267370.1"/>
    </source>
</evidence>
<evidence type="ECO:0000259" key="1">
    <source>
        <dbReference type="Pfam" id="PF12804"/>
    </source>
</evidence>
<dbReference type="PANTHER" id="PTHR43777:SF1">
    <property type="entry name" value="MOLYBDENUM COFACTOR CYTIDYLYLTRANSFERASE"/>
    <property type="match status" value="1"/>
</dbReference>
<name>A0ABV8R5W4_9FLAO</name>
<keyword evidence="2" id="KW-0808">Transferase</keyword>
<keyword evidence="3" id="KW-1185">Reference proteome</keyword>
<dbReference type="RefSeq" id="WP_377407222.1">
    <property type="nucleotide sequence ID" value="NZ_JBHSCY010000001.1"/>
</dbReference>
<comment type="caution">
    <text evidence="2">The sequence shown here is derived from an EMBL/GenBank/DDBJ whole genome shotgun (WGS) entry which is preliminary data.</text>
</comment>
<accession>A0ABV8R5W4</accession>